<feature type="domain" description="GST N-terminal" evidence="1">
    <location>
        <begin position="1"/>
        <end position="80"/>
    </location>
</feature>
<dbReference type="SUPFAM" id="SSF52833">
    <property type="entry name" value="Thioredoxin-like"/>
    <property type="match status" value="1"/>
</dbReference>
<dbReference type="PROSITE" id="PS00195">
    <property type="entry name" value="GLUTAREDOXIN_1"/>
    <property type="match status" value="1"/>
</dbReference>
<organism evidence="2 3">
    <name type="scientific">Candidatus Adlerbacteria bacterium RIFCSPLOWO2_01_FULL_54_21b</name>
    <dbReference type="NCBI Taxonomy" id="1797245"/>
    <lineage>
        <taxon>Bacteria</taxon>
        <taxon>Candidatus Adleribacteriota</taxon>
    </lineage>
</organism>
<dbReference type="EMBL" id="MEWZ01000027">
    <property type="protein sequence ID" value="OGC86266.1"/>
    <property type="molecule type" value="Genomic_DNA"/>
</dbReference>
<dbReference type="PROSITE" id="PS51354">
    <property type="entry name" value="GLUTAREDOXIN_2"/>
    <property type="match status" value="1"/>
</dbReference>
<dbReference type="STRING" id="1797245.A2949_03060"/>
<name>A0A1F4XXJ4_9BACT</name>
<reference evidence="2 3" key="1">
    <citation type="journal article" date="2016" name="Nat. Commun.">
        <title>Thousands of microbial genomes shed light on interconnected biogeochemical processes in an aquifer system.</title>
        <authorList>
            <person name="Anantharaman K."/>
            <person name="Brown C.T."/>
            <person name="Hug L.A."/>
            <person name="Sharon I."/>
            <person name="Castelle C.J."/>
            <person name="Probst A.J."/>
            <person name="Thomas B.C."/>
            <person name="Singh A."/>
            <person name="Wilkins M.J."/>
            <person name="Karaoz U."/>
            <person name="Brodie E.L."/>
            <person name="Williams K.H."/>
            <person name="Hubbard S.S."/>
            <person name="Banfield J.F."/>
        </authorList>
    </citation>
    <scope>NUCLEOTIDE SEQUENCE [LARGE SCALE GENOMIC DNA]</scope>
</reference>
<dbReference type="Proteomes" id="UP000178585">
    <property type="component" value="Unassembled WGS sequence"/>
</dbReference>
<dbReference type="Gene3D" id="3.40.30.10">
    <property type="entry name" value="Glutaredoxin"/>
    <property type="match status" value="1"/>
</dbReference>
<evidence type="ECO:0000313" key="2">
    <source>
        <dbReference type="EMBL" id="OGC86266.1"/>
    </source>
</evidence>
<dbReference type="InterPro" id="IPR011767">
    <property type="entry name" value="GLR_AS"/>
</dbReference>
<dbReference type="InterPro" id="IPR036249">
    <property type="entry name" value="Thioredoxin-like_sf"/>
</dbReference>
<comment type="caution">
    <text evidence="2">The sequence shown here is derived from an EMBL/GenBank/DDBJ whole genome shotgun (WGS) entry which is preliminary data.</text>
</comment>
<dbReference type="PROSITE" id="PS50404">
    <property type="entry name" value="GST_NTER"/>
    <property type="match status" value="1"/>
</dbReference>
<sequence>MLTLYVKTGCPYCAKVLAVGEELGLSFDLKNIADDAVAAELLERDGKRQVPYIVDSERGVEMYESGDISAYLREHYAKQT</sequence>
<dbReference type="InterPro" id="IPR004045">
    <property type="entry name" value="Glutathione_S-Trfase_N"/>
</dbReference>
<dbReference type="Pfam" id="PF13417">
    <property type="entry name" value="GST_N_3"/>
    <property type="match status" value="1"/>
</dbReference>
<protein>
    <recommendedName>
        <fullName evidence="1">GST N-terminal domain-containing protein</fullName>
    </recommendedName>
</protein>
<evidence type="ECO:0000259" key="1">
    <source>
        <dbReference type="PROSITE" id="PS50404"/>
    </source>
</evidence>
<accession>A0A1F4XXJ4</accession>
<gene>
    <name evidence="2" type="ORF">A2949_03060</name>
</gene>
<proteinExistence type="predicted"/>
<evidence type="ECO:0000313" key="3">
    <source>
        <dbReference type="Proteomes" id="UP000178585"/>
    </source>
</evidence>
<dbReference type="AlphaFoldDB" id="A0A1F4XXJ4"/>